<feature type="compositionally biased region" description="Polar residues" evidence="1">
    <location>
        <begin position="43"/>
        <end position="58"/>
    </location>
</feature>
<dbReference type="eggNOG" id="ENOG502RZ8N">
    <property type="taxonomic scope" value="Eukaryota"/>
</dbReference>
<dbReference type="OMA" id="WHSIAWK"/>
<dbReference type="PANTHER" id="PTHR35394:SF6">
    <property type="entry name" value="DUF3176 DOMAIN-CONTAINING PROTEIN"/>
    <property type="match status" value="1"/>
</dbReference>
<reference evidence="3 4" key="1">
    <citation type="journal article" date="2012" name="PLoS Pathog.">
        <title>Diverse lifestyles and strategies of plant pathogenesis encoded in the genomes of eighteen Dothideomycetes fungi.</title>
        <authorList>
            <person name="Ohm R.A."/>
            <person name="Feau N."/>
            <person name="Henrissat B."/>
            <person name="Schoch C.L."/>
            <person name="Horwitz B.A."/>
            <person name="Barry K.W."/>
            <person name="Condon B.J."/>
            <person name="Copeland A.C."/>
            <person name="Dhillon B."/>
            <person name="Glaser F."/>
            <person name="Hesse C.N."/>
            <person name="Kosti I."/>
            <person name="LaButti K."/>
            <person name="Lindquist E.A."/>
            <person name="Lucas S."/>
            <person name="Salamov A.A."/>
            <person name="Bradshaw R.E."/>
            <person name="Ciuffetti L."/>
            <person name="Hamelin R.C."/>
            <person name="Kema G.H.J."/>
            <person name="Lawrence C."/>
            <person name="Scott J.A."/>
            <person name="Spatafora J.W."/>
            <person name="Turgeon B.G."/>
            <person name="de Wit P.J.G.M."/>
            <person name="Zhong S."/>
            <person name="Goodwin S.B."/>
            <person name="Grigoriev I.V."/>
        </authorList>
    </citation>
    <scope>NUCLEOTIDE SEQUENCE [LARGE SCALE GENOMIC DNA]</scope>
    <source>
        <strain evidence="3 4">UAMH 10762</strain>
    </source>
</reference>
<name>M2NIN2_BAUPA</name>
<evidence type="ECO:0000313" key="4">
    <source>
        <dbReference type="Proteomes" id="UP000011761"/>
    </source>
</evidence>
<dbReference type="Pfam" id="PF11374">
    <property type="entry name" value="DUF3176"/>
    <property type="match status" value="1"/>
</dbReference>
<dbReference type="EMBL" id="KB445552">
    <property type="protein sequence ID" value="EMC98955.1"/>
    <property type="molecule type" value="Genomic_DNA"/>
</dbReference>
<keyword evidence="2" id="KW-0472">Membrane</keyword>
<feature type="transmembrane region" description="Helical" evidence="2">
    <location>
        <begin position="136"/>
        <end position="156"/>
    </location>
</feature>
<dbReference type="InterPro" id="IPR021514">
    <property type="entry name" value="DUF3176"/>
</dbReference>
<sequence length="616" mass="66047">MSFAPSVREHGSGSSQDIHHGIEMHQFDPAESPADRLLQHASGTNERSNAPASGTVSVGATPPGLRKSTTNVNTRGVEHARDPVPMSLWRAVTAWVAQIASWVLGLCFYIAIIVVLRRFDKQSVPSWPYDIQLSAIINLLGTFGDVFLIAPVGSVLGQTRWIRSRTWRPLEEICALDAASRGAKGSVELLFSGGAGTLASYGAIITVLALVSGTFVQQTVKTPTFYPCEATARIPIARTLNSTGLYQLPDEPDLSSWGLDASMMAAAYTGIYSPTNATFGVAGACPSGNCSWPPFQTLAVCNTCANLTSQLKRSTETMTYGLPGNYEKKSTYVYSLPSGFELSGDYQIPTLDDKDLELWRPTLNVTLTRGPAQFMLPQVYYTLNKSAEAFTNNGSVLLGVVAIGLTPDGLPAQPNGSISFLQNGWTNAKPVAHECLLQYCVRNITANFNGTWNEIVESTYTDQSATGIGTDGYEITLPASMQHEKPAVNYTVTQMSSSALSSWLAGFLAIGNGSVTRSSSGATNGQATPYYSTTQMSVLANAMNSSYNGFPDVMDNLAASLTQALRQLPYQPSQAIGQACYAEVSVGHACVRDMGHVEKWSNAVERRSTTGAVTRL</sequence>
<evidence type="ECO:0000256" key="2">
    <source>
        <dbReference type="SAM" id="Phobius"/>
    </source>
</evidence>
<dbReference type="HOGENOM" id="CLU_015092_4_1_1"/>
<dbReference type="OrthoDB" id="5376804at2759"/>
<keyword evidence="2" id="KW-1133">Transmembrane helix</keyword>
<evidence type="ECO:0000313" key="3">
    <source>
        <dbReference type="EMBL" id="EMC98955.1"/>
    </source>
</evidence>
<keyword evidence="4" id="KW-1185">Reference proteome</keyword>
<dbReference type="GeneID" id="19109875"/>
<gene>
    <name evidence="3" type="ORF">BAUCODRAFT_22266</name>
</gene>
<feature type="transmembrane region" description="Helical" evidence="2">
    <location>
        <begin position="95"/>
        <end position="116"/>
    </location>
</feature>
<feature type="region of interest" description="Disordered" evidence="1">
    <location>
        <begin position="43"/>
        <end position="73"/>
    </location>
</feature>
<proteinExistence type="predicted"/>
<dbReference type="Proteomes" id="UP000011761">
    <property type="component" value="Unassembled WGS sequence"/>
</dbReference>
<dbReference type="AlphaFoldDB" id="M2NIN2"/>
<accession>M2NIN2</accession>
<organism evidence="3 4">
    <name type="scientific">Baudoinia panamericana (strain UAMH 10762)</name>
    <name type="common">Angels' share fungus</name>
    <name type="synonym">Baudoinia compniacensis (strain UAMH 10762)</name>
    <dbReference type="NCBI Taxonomy" id="717646"/>
    <lineage>
        <taxon>Eukaryota</taxon>
        <taxon>Fungi</taxon>
        <taxon>Dikarya</taxon>
        <taxon>Ascomycota</taxon>
        <taxon>Pezizomycotina</taxon>
        <taxon>Dothideomycetes</taxon>
        <taxon>Dothideomycetidae</taxon>
        <taxon>Mycosphaerellales</taxon>
        <taxon>Teratosphaeriaceae</taxon>
        <taxon>Baudoinia</taxon>
    </lineage>
</organism>
<dbReference type="RefSeq" id="XP_007673444.1">
    <property type="nucleotide sequence ID" value="XM_007675254.1"/>
</dbReference>
<dbReference type="KEGG" id="bcom:BAUCODRAFT_22266"/>
<evidence type="ECO:0000256" key="1">
    <source>
        <dbReference type="SAM" id="MobiDB-lite"/>
    </source>
</evidence>
<keyword evidence="2" id="KW-0812">Transmembrane</keyword>
<dbReference type="PANTHER" id="PTHR35394">
    <property type="entry name" value="DUF3176 DOMAIN-CONTAINING PROTEIN"/>
    <property type="match status" value="1"/>
</dbReference>
<feature type="transmembrane region" description="Helical" evidence="2">
    <location>
        <begin position="189"/>
        <end position="211"/>
    </location>
</feature>
<protein>
    <submittedName>
        <fullName evidence="3">Uncharacterized protein</fullName>
    </submittedName>
</protein>